<evidence type="ECO:0000256" key="1">
    <source>
        <dbReference type="ARBA" id="ARBA00005721"/>
    </source>
</evidence>
<dbReference type="PANTHER" id="PTHR34297">
    <property type="entry name" value="HYPOTHETICAL CYTOSOLIC PROTEIN-RELATED"/>
    <property type="match status" value="1"/>
</dbReference>
<dbReference type="PANTHER" id="PTHR34297:SF3">
    <property type="entry name" value="ALKALINE SHOCK PROTEIN 23"/>
    <property type="match status" value="1"/>
</dbReference>
<organism evidence="3 4">
    <name type="scientific">Streptococcus pluranimalium</name>
    <dbReference type="NCBI Taxonomy" id="82348"/>
    <lineage>
        <taxon>Bacteria</taxon>
        <taxon>Bacillati</taxon>
        <taxon>Bacillota</taxon>
        <taxon>Bacilli</taxon>
        <taxon>Lactobacillales</taxon>
        <taxon>Streptococcaceae</taxon>
        <taxon>Streptococcus</taxon>
    </lineage>
</organism>
<dbReference type="AlphaFoldDB" id="A0A345VKB4"/>
<name>A0A345VKB4_9STRE</name>
<evidence type="ECO:0000313" key="3">
    <source>
        <dbReference type="EMBL" id="AXJ13166.1"/>
    </source>
</evidence>
<dbReference type="EMBL" id="CP022601">
    <property type="protein sequence ID" value="AXJ13166.1"/>
    <property type="molecule type" value="Genomic_DNA"/>
</dbReference>
<dbReference type="InterPro" id="IPR005531">
    <property type="entry name" value="Asp23"/>
</dbReference>
<accession>A0A345VKB4</accession>
<sequence>MTEIKSTVTYDEKVIQKIVGHALENIEGLLAVSGGFFSNVKDKLVNSDDVTTGVNVEVGKEEVATDLDVIVEYGKDIPAIAEGIKAIVAQNVEVMTHLKVVEVNVNVVDVMTREEYEASSVTLQDRVESGYETAKEATAAGYERAKEAASAGYERTKEAAQNAGEYISEKSGEAREYVSEKAVEAKEFTAEKTEQAKEFASEKKAQVKEAMSNDDEAVTYTATVDSDVVVAD</sequence>
<evidence type="ECO:0000313" key="4">
    <source>
        <dbReference type="Proteomes" id="UP000255411"/>
    </source>
</evidence>
<dbReference type="Gene3D" id="6.10.140.1430">
    <property type="match status" value="1"/>
</dbReference>
<protein>
    <recommendedName>
        <fullName evidence="2">Stress response regulator gls24 homolog</fullName>
    </recommendedName>
</protein>
<dbReference type="Proteomes" id="UP000255411">
    <property type="component" value="Chromosome"/>
</dbReference>
<proteinExistence type="inferred from homology"/>
<evidence type="ECO:0000256" key="2">
    <source>
        <dbReference type="ARBA" id="ARBA00039575"/>
    </source>
</evidence>
<comment type="similarity">
    <text evidence="1">Belongs to the asp23 family.</text>
</comment>
<gene>
    <name evidence="3" type="ORF">Sp14A_12520</name>
</gene>
<dbReference type="Pfam" id="PF03780">
    <property type="entry name" value="Asp23"/>
    <property type="match status" value="1"/>
</dbReference>
<reference evidence="3 4" key="1">
    <citation type="submission" date="2017-07" db="EMBL/GenBank/DDBJ databases">
        <title>Streptococcus pluranimalium as cause of bovine abortion.</title>
        <authorList>
            <person name="Rodriguez Campos S."/>
            <person name="Gobeli Brawand S."/>
            <person name="Brodard I."/>
            <person name="Rychener L."/>
            <person name="Perreten V."/>
        </authorList>
    </citation>
    <scope>NUCLEOTIDE SEQUENCE [LARGE SCALE GENOMIC DNA]</scope>
    <source>
        <strain evidence="3 4">14A0014</strain>
    </source>
</reference>